<protein>
    <recommendedName>
        <fullName evidence="4">Zinc metalloproteinase</fullName>
    </recommendedName>
</protein>
<dbReference type="Proteomes" id="UP000042958">
    <property type="component" value="Unassembled WGS sequence"/>
</dbReference>
<feature type="compositionally biased region" description="Acidic residues" evidence="1">
    <location>
        <begin position="675"/>
        <end position="692"/>
    </location>
</feature>
<evidence type="ECO:0000256" key="1">
    <source>
        <dbReference type="SAM" id="MobiDB-lite"/>
    </source>
</evidence>
<keyword evidence="3" id="KW-1185">Reference proteome</keyword>
<dbReference type="InterPro" id="IPR053002">
    <property type="entry name" value="Metalloproteinase_M10B"/>
</dbReference>
<evidence type="ECO:0000313" key="2">
    <source>
        <dbReference type="EMBL" id="CEO60437.1"/>
    </source>
</evidence>
<sequence>MAKRTLDSDSKTERRVKPTLIEKRSFKITNLNDGDVVHQTCLVIHGECQDLDHSEETNYVSVFSSDMLTRSHSAQHWPLNKGQWSALVMLSPGLNKLAFKLHHVGGISDSLEIAVDYLPLLQLPPLHLAILVAKDSPLLIDCPPAKLGSISTAHSGIDAAVSKLRMSAYMWQALTAEDFRQKGLGRRSFRLEEEWVPNTTVLKNHQNVPGDNIQMGCMAKVHIIRSKKTVAELRDANVAQQNSRGRDRDALHRYFEQDLIDSGAPFDSKSRPVVAGLILDSHYSSQQSLITAHAALGCHKPNGLSLGIFGSHLTYSWPRFLEEIPSCLTDMTAPGDTVGNDNGECDTMRGACFVGQGAFLHEVGHAFGAGHTTGIMARGYSKSWAMNFIQHKNHDSIKNDAKWDLQDTLQFKLLPHFALPGDDLVTEKFQRASVKIEISLGRDDPMDSDDKTEGLKISCAAGLAQVTIQSGKGNPVVHDFMDDTKPACTLFQIFEIREKYDQSQPLKITALGLNGKIRVVNDFWAMCKDLPFVLIPDSDVVLQKQSVRSHELESAEDDDDYTKWAMLLRQRGKDGKLHPAIKIDLRVGCTMDGAVVHYADGQHANCGPARNGAGHPHRFGGHASQAQELPADEQITRVKICKRDDDGWGSLSGIRMTLSNGASWGHLNFRGEDSNYDSDYDSDSGESPDDEDDQRKEPSVVTLEPGEDEVIVGFFGKSDKGSGFTYEFGILTAPKDVELPEKVYDMAELRND</sequence>
<feature type="region of interest" description="Disordered" evidence="1">
    <location>
        <begin position="675"/>
        <end position="704"/>
    </location>
</feature>
<accession>A0A0F7VJW5</accession>
<organism evidence="2 3">
    <name type="scientific">Penicillium brasilianum</name>
    <dbReference type="NCBI Taxonomy" id="104259"/>
    <lineage>
        <taxon>Eukaryota</taxon>
        <taxon>Fungi</taxon>
        <taxon>Dikarya</taxon>
        <taxon>Ascomycota</taxon>
        <taxon>Pezizomycotina</taxon>
        <taxon>Eurotiomycetes</taxon>
        <taxon>Eurotiomycetidae</taxon>
        <taxon>Eurotiales</taxon>
        <taxon>Aspergillaceae</taxon>
        <taxon>Penicillium</taxon>
    </lineage>
</organism>
<gene>
    <name evidence="2" type="ORF">PMG11_05066</name>
</gene>
<dbReference type="GO" id="GO:0005737">
    <property type="term" value="C:cytoplasm"/>
    <property type="evidence" value="ECO:0007669"/>
    <property type="project" value="TreeGrafter"/>
</dbReference>
<dbReference type="OrthoDB" id="74460at2759"/>
<name>A0A0F7VJW5_PENBI</name>
<dbReference type="EMBL" id="CDHK01000004">
    <property type="protein sequence ID" value="CEO60437.1"/>
    <property type="molecule type" value="Genomic_DNA"/>
</dbReference>
<dbReference type="PANTHER" id="PTHR21054:SF2">
    <property type="entry name" value="MIP04191P"/>
    <property type="match status" value="1"/>
</dbReference>
<feature type="region of interest" description="Disordered" evidence="1">
    <location>
        <begin position="607"/>
        <end position="631"/>
    </location>
</feature>
<dbReference type="AlphaFoldDB" id="A0A0F7VJW5"/>
<dbReference type="PANTHER" id="PTHR21054">
    <property type="entry name" value="ZINC METALLOPROTEINASE-RELATED"/>
    <property type="match status" value="1"/>
</dbReference>
<dbReference type="Pfam" id="PF12044">
    <property type="entry name" value="Metallopep"/>
    <property type="match status" value="1"/>
</dbReference>
<proteinExistence type="predicted"/>
<reference evidence="3" key="1">
    <citation type="journal article" date="2015" name="Genome Announc.">
        <title>Draft genome sequence of the fungus Penicillium brasilianum MG11.</title>
        <authorList>
            <person name="Horn F."/>
            <person name="Linde J."/>
            <person name="Mattern D.J."/>
            <person name="Walther G."/>
            <person name="Guthke R."/>
            <person name="Brakhage A.A."/>
            <person name="Valiante V."/>
        </authorList>
    </citation>
    <scope>NUCLEOTIDE SEQUENCE [LARGE SCALE GENOMIC DNA]</scope>
    <source>
        <strain evidence="3">MG11</strain>
    </source>
</reference>
<evidence type="ECO:0008006" key="4">
    <source>
        <dbReference type="Google" id="ProtNLM"/>
    </source>
</evidence>
<dbReference type="InterPro" id="IPR021917">
    <property type="entry name" value="Unchr_Zn-peptidase-like"/>
</dbReference>
<evidence type="ECO:0000313" key="3">
    <source>
        <dbReference type="Proteomes" id="UP000042958"/>
    </source>
</evidence>